<name>A0ABQ9VFJ3_SAGOE</name>
<protein>
    <submittedName>
        <fullName evidence="2">Uncharacterized protein</fullName>
    </submittedName>
</protein>
<gene>
    <name evidence="2" type="ORF">P7K49_013318</name>
</gene>
<feature type="non-terminal residue" evidence="2">
    <location>
        <position position="59"/>
    </location>
</feature>
<proteinExistence type="predicted"/>
<keyword evidence="3" id="KW-1185">Reference proteome</keyword>
<sequence>MRQEVRPPVFPEKKAASSETPPAELPAGVDLPLSFQQLPLQRKMDSAKRWKTRKCRARV</sequence>
<dbReference type="Proteomes" id="UP001266305">
    <property type="component" value="Unassembled WGS sequence"/>
</dbReference>
<feature type="region of interest" description="Disordered" evidence="1">
    <location>
        <begin position="1"/>
        <end position="30"/>
    </location>
</feature>
<accession>A0ABQ9VFJ3</accession>
<evidence type="ECO:0000313" key="3">
    <source>
        <dbReference type="Proteomes" id="UP001266305"/>
    </source>
</evidence>
<organism evidence="2 3">
    <name type="scientific">Saguinus oedipus</name>
    <name type="common">Cotton-top tamarin</name>
    <name type="synonym">Oedipomidas oedipus</name>
    <dbReference type="NCBI Taxonomy" id="9490"/>
    <lineage>
        <taxon>Eukaryota</taxon>
        <taxon>Metazoa</taxon>
        <taxon>Chordata</taxon>
        <taxon>Craniata</taxon>
        <taxon>Vertebrata</taxon>
        <taxon>Euteleostomi</taxon>
        <taxon>Mammalia</taxon>
        <taxon>Eutheria</taxon>
        <taxon>Euarchontoglires</taxon>
        <taxon>Primates</taxon>
        <taxon>Haplorrhini</taxon>
        <taxon>Platyrrhini</taxon>
        <taxon>Cebidae</taxon>
        <taxon>Callitrichinae</taxon>
        <taxon>Saguinus</taxon>
    </lineage>
</organism>
<comment type="caution">
    <text evidence="2">The sequence shown here is derived from an EMBL/GenBank/DDBJ whole genome shotgun (WGS) entry which is preliminary data.</text>
</comment>
<evidence type="ECO:0000313" key="2">
    <source>
        <dbReference type="EMBL" id="KAK2108153.1"/>
    </source>
</evidence>
<reference evidence="2 3" key="1">
    <citation type="submission" date="2023-05" db="EMBL/GenBank/DDBJ databases">
        <title>B98-5 Cell Line De Novo Hybrid Assembly: An Optical Mapping Approach.</title>
        <authorList>
            <person name="Kananen K."/>
            <person name="Auerbach J.A."/>
            <person name="Kautto E."/>
            <person name="Blachly J.S."/>
        </authorList>
    </citation>
    <scope>NUCLEOTIDE SEQUENCE [LARGE SCALE GENOMIC DNA]</scope>
    <source>
        <strain evidence="2">B95-8</strain>
        <tissue evidence="2">Cell line</tissue>
    </source>
</reference>
<dbReference type="EMBL" id="JASSZA010000006">
    <property type="protein sequence ID" value="KAK2108153.1"/>
    <property type="molecule type" value="Genomic_DNA"/>
</dbReference>
<feature type="compositionally biased region" description="Basic and acidic residues" evidence="1">
    <location>
        <begin position="1"/>
        <end position="16"/>
    </location>
</feature>
<evidence type="ECO:0000256" key="1">
    <source>
        <dbReference type="SAM" id="MobiDB-lite"/>
    </source>
</evidence>